<name>A0A811BPR0_9VIRU</name>
<feature type="transmembrane region" description="Helical" evidence="2">
    <location>
        <begin position="94"/>
        <end position="116"/>
    </location>
</feature>
<reference evidence="3" key="1">
    <citation type="submission" date="2021-04" db="EMBL/GenBank/DDBJ databases">
        <title>Draft Genome Sequence of Pandoravirus japonicus, Isolated from the Sabaishi River of Niigata, Japan.</title>
        <authorList>
            <person name="Hosokawa N."/>
            <person name="Takahashi H."/>
            <person name="Aoki K."/>
            <person name="Takemura M."/>
        </authorList>
    </citation>
    <scope>NUCLEOTIDE SEQUENCE</scope>
</reference>
<evidence type="ECO:0000256" key="1">
    <source>
        <dbReference type="SAM" id="MobiDB-lite"/>
    </source>
</evidence>
<dbReference type="EMBL" id="LC625835">
    <property type="protein sequence ID" value="BCU02997.1"/>
    <property type="molecule type" value="Genomic_DNA"/>
</dbReference>
<feature type="compositionally biased region" description="Basic residues" evidence="1">
    <location>
        <begin position="30"/>
        <end position="42"/>
    </location>
</feature>
<proteinExistence type="predicted"/>
<keyword evidence="2" id="KW-0812">Transmembrane</keyword>
<dbReference type="Proteomes" id="UP001253637">
    <property type="component" value="Segment"/>
</dbReference>
<feature type="transmembrane region" description="Helical" evidence="2">
    <location>
        <begin position="136"/>
        <end position="155"/>
    </location>
</feature>
<feature type="compositionally biased region" description="Basic and acidic residues" evidence="1">
    <location>
        <begin position="1"/>
        <end position="16"/>
    </location>
</feature>
<keyword evidence="2" id="KW-1133">Transmembrane helix</keyword>
<accession>A0A811BPR0</accession>
<evidence type="ECO:0000313" key="3">
    <source>
        <dbReference type="EMBL" id="BCU02997.1"/>
    </source>
</evidence>
<sequence length="156" mass="18105">MEGRRARSACGRDGRGFDLGGADGMTDRGARKHEQRKKRTRERSHARSGDGGVRWRRRRTAPYLVWPDENRLRPRIRRGRASPFSAPFLPRTRVAFFFFFFCRLFSVCFSFFFFFPDSAARARGERPQGRVALPDLGAVASAIFPSFFFLFFSLFF</sequence>
<evidence type="ECO:0008006" key="5">
    <source>
        <dbReference type="Google" id="ProtNLM"/>
    </source>
</evidence>
<feature type="region of interest" description="Disordered" evidence="1">
    <location>
        <begin position="1"/>
        <end position="53"/>
    </location>
</feature>
<evidence type="ECO:0000313" key="4">
    <source>
        <dbReference type="Proteomes" id="UP001253637"/>
    </source>
</evidence>
<organism evidence="3 4">
    <name type="scientific">Pandoravirus japonicus</name>
    <dbReference type="NCBI Taxonomy" id="2823154"/>
    <lineage>
        <taxon>Viruses</taxon>
        <taxon>Pandoravirus</taxon>
    </lineage>
</organism>
<protein>
    <recommendedName>
        <fullName evidence="5">Transmembrane protein</fullName>
    </recommendedName>
</protein>
<keyword evidence="2" id="KW-0472">Membrane</keyword>
<evidence type="ECO:0000256" key="2">
    <source>
        <dbReference type="SAM" id="Phobius"/>
    </source>
</evidence>